<name>A0A167UDD4_9AGAM</name>
<dbReference type="EMBL" id="KV417996">
    <property type="protein sequence ID" value="KZP03832.1"/>
    <property type="molecule type" value="Genomic_DNA"/>
</dbReference>
<evidence type="ECO:0000313" key="1">
    <source>
        <dbReference type="EMBL" id="KZP03832.1"/>
    </source>
</evidence>
<organism evidence="1 2">
    <name type="scientific">Athelia psychrophila</name>
    <dbReference type="NCBI Taxonomy" id="1759441"/>
    <lineage>
        <taxon>Eukaryota</taxon>
        <taxon>Fungi</taxon>
        <taxon>Dikarya</taxon>
        <taxon>Basidiomycota</taxon>
        <taxon>Agaricomycotina</taxon>
        <taxon>Agaricomycetes</taxon>
        <taxon>Agaricomycetidae</taxon>
        <taxon>Atheliales</taxon>
        <taxon>Atheliaceae</taxon>
        <taxon>Athelia</taxon>
    </lineage>
</organism>
<accession>A0A167UDD4</accession>
<gene>
    <name evidence="1" type="ORF">FIBSPDRAFT_1055059</name>
</gene>
<sequence>MPTVIESEQGKGFTTAHIQFLPKPGLKLSYNINSSPAMICSECQRTLPSDINATTFPPDSPVSHLLTTNDPPNKYQLDAILNALARSRADLQILDDEIAEAQKHTLGLQAKRASLQKFADEHAALHIRRLPTELLVWVFMFTLPRHPSLPNPKEAPLVLGQVCRLWRVVSRSTPPLWSTIRIETIPTEGHRVAVIEWLERSRPCPLTVHAQLSDDGLEWGVLAGIAARIEHLHISVYHDRLAQLFSIDGCNSLDSLQSLYLQVTDRRDEEELEWITIDLGTRAPRLSHIHAVPELTLKRFILPFIQITVCNLGVKDIPSFTLFLQEAVNLTDCTITIGSFNDDVSPRSPVRHTTLEKLEVLVLYESNSDILGSILPWLDLPSLREFHWSNQDHFHLSQHPPEWPITIFLDFLSRSGCTLSKLWIDSGPTEEDILRYLLEVPSVVDLAIGPWPFRRRPHKLMQGLTLGSHSGLNGKDLVPNLEHLRIHGGWRDCEEMMQAIESRAVAFGNTTEVRRLKRVTLTLGLVAYNALGDTQEILDKCVREGLLYEELQL</sequence>
<dbReference type="Proteomes" id="UP000076532">
    <property type="component" value="Unassembled WGS sequence"/>
</dbReference>
<protein>
    <submittedName>
        <fullName evidence="1">Uncharacterized protein</fullName>
    </submittedName>
</protein>
<evidence type="ECO:0000313" key="2">
    <source>
        <dbReference type="Proteomes" id="UP000076532"/>
    </source>
</evidence>
<keyword evidence="2" id="KW-1185">Reference proteome</keyword>
<reference evidence="1 2" key="1">
    <citation type="journal article" date="2016" name="Mol. Biol. Evol.">
        <title>Comparative Genomics of Early-Diverging Mushroom-Forming Fungi Provides Insights into the Origins of Lignocellulose Decay Capabilities.</title>
        <authorList>
            <person name="Nagy L.G."/>
            <person name="Riley R."/>
            <person name="Tritt A."/>
            <person name="Adam C."/>
            <person name="Daum C."/>
            <person name="Floudas D."/>
            <person name="Sun H."/>
            <person name="Yadav J.S."/>
            <person name="Pangilinan J."/>
            <person name="Larsson K.H."/>
            <person name="Matsuura K."/>
            <person name="Barry K."/>
            <person name="Labutti K."/>
            <person name="Kuo R."/>
            <person name="Ohm R.A."/>
            <person name="Bhattacharya S.S."/>
            <person name="Shirouzu T."/>
            <person name="Yoshinaga Y."/>
            <person name="Martin F.M."/>
            <person name="Grigoriev I.V."/>
            <person name="Hibbett D.S."/>
        </authorList>
    </citation>
    <scope>NUCLEOTIDE SEQUENCE [LARGE SCALE GENOMIC DNA]</scope>
    <source>
        <strain evidence="1 2">CBS 109695</strain>
    </source>
</reference>
<dbReference type="AlphaFoldDB" id="A0A167UDD4"/>
<dbReference type="OrthoDB" id="3365698at2759"/>
<proteinExistence type="predicted"/>